<reference evidence="3 4" key="1">
    <citation type="journal article" date="2012" name="Science">
        <title>The Paleozoic origin of enzymatic lignin decomposition reconstructed from 31 fungal genomes.</title>
        <authorList>
            <person name="Floudas D."/>
            <person name="Binder M."/>
            <person name="Riley R."/>
            <person name="Barry K."/>
            <person name="Blanchette R.A."/>
            <person name="Henrissat B."/>
            <person name="Martinez A.T."/>
            <person name="Otillar R."/>
            <person name="Spatafora J.W."/>
            <person name="Yadav J.S."/>
            <person name="Aerts A."/>
            <person name="Benoit I."/>
            <person name="Boyd A."/>
            <person name="Carlson A."/>
            <person name="Copeland A."/>
            <person name="Coutinho P.M."/>
            <person name="de Vries R.P."/>
            <person name="Ferreira P."/>
            <person name="Findley K."/>
            <person name="Foster B."/>
            <person name="Gaskell J."/>
            <person name="Glotzer D."/>
            <person name="Gorecki P."/>
            <person name="Heitman J."/>
            <person name="Hesse C."/>
            <person name="Hori C."/>
            <person name="Igarashi K."/>
            <person name="Jurgens J.A."/>
            <person name="Kallen N."/>
            <person name="Kersten P."/>
            <person name="Kohler A."/>
            <person name="Kuees U."/>
            <person name="Kumar T.K.A."/>
            <person name="Kuo A."/>
            <person name="LaButti K."/>
            <person name="Larrondo L.F."/>
            <person name="Lindquist E."/>
            <person name="Ling A."/>
            <person name="Lombard V."/>
            <person name="Lucas S."/>
            <person name="Lundell T."/>
            <person name="Martin R."/>
            <person name="McLaughlin D.J."/>
            <person name="Morgenstern I."/>
            <person name="Morin E."/>
            <person name="Murat C."/>
            <person name="Nagy L.G."/>
            <person name="Nolan M."/>
            <person name="Ohm R.A."/>
            <person name="Patyshakuliyeva A."/>
            <person name="Rokas A."/>
            <person name="Ruiz-Duenas F.J."/>
            <person name="Sabat G."/>
            <person name="Salamov A."/>
            <person name="Samejima M."/>
            <person name="Schmutz J."/>
            <person name="Slot J.C."/>
            <person name="St John F."/>
            <person name="Stenlid J."/>
            <person name="Sun H."/>
            <person name="Sun S."/>
            <person name="Syed K."/>
            <person name="Tsang A."/>
            <person name="Wiebenga A."/>
            <person name="Young D."/>
            <person name="Pisabarro A."/>
            <person name="Eastwood D.C."/>
            <person name="Martin F."/>
            <person name="Cullen D."/>
            <person name="Grigoriev I.V."/>
            <person name="Hibbett D.S."/>
        </authorList>
    </citation>
    <scope>NUCLEOTIDE SEQUENCE [LARGE SCALE GENOMIC DNA]</scope>
    <source>
        <strain evidence="3 4">MD-104</strain>
    </source>
</reference>
<proteinExistence type="predicted"/>
<feature type="region of interest" description="Disordered" evidence="1">
    <location>
        <begin position="118"/>
        <end position="161"/>
    </location>
</feature>
<gene>
    <name evidence="3" type="ORF">WOLCODRAFT_29631</name>
</gene>
<keyword evidence="2" id="KW-0812">Transmembrane</keyword>
<feature type="transmembrane region" description="Helical" evidence="2">
    <location>
        <begin position="46"/>
        <end position="70"/>
    </location>
</feature>
<dbReference type="OMA" id="EPVGYAI"/>
<evidence type="ECO:0000313" key="3">
    <source>
        <dbReference type="EMBL" id="PCH39573.1"/>
    </source>
</evidence>
<dbReference type="AlphaFoldDB" id="A0A2H3JI90"/>
<evidence type="ECO:0000256" key="2">
    <source>
        <dbReference type="SAM" id="Phobius"/>
    </source>
</evidence>
<organism evidence="3 4">
    <name type="scientific">Wolfiporia cocos (strain MD-104)</name>
    <name type="common">Brown rot fungus</name>
    <dbReference type="NCBI Taxonomy" id="742152"/>
    <lineage>
        <taxon>Eukaryota</taxon>
        <taxon>Fungi</taxon>
        <taxon>Dikarya</taxon>
        <taxon>Basidiomycota</taxon>
        <taxon>Agaricomycotina</taxon>
        <taxon>Agaricomycetes</taxon>
        <taxon>Polyporales</taxon>
        <taxon>Phaeolaceae</taxon>
        <taxon>Wolfiporia</taxon>
    </lineage>
</organism>
<protein>
    <submittedName>
        <fullName evidence="3">Uncharacterized protein</fullName>
    </submittedName>
</protein>
<feature type="compositionally biased region" description="Polar residues" evidence="1">
    <location>
        <begin position="143"/>
        <end position="152"/>
    </location>
</feature>
<sequence length="351" mass="36929">MASSTVVVTKTESASGSQPVLTTTLFSGTPLPTDYYDQHPKSTVPVGAIAGGAAAGVFLAVAMVVIWVWWGKSIKRENIKKQREALAKLQVKENTRRNASSGTYTQFPPSFVSSRHERKVSFVPSPAPSATSTLRVPKEEAQTAHSAPSAASTLKDAKEAPCDNYSSSLATSIVTHKPVRPSPLGRSSSTTEQAPLLTSPSPHNAPALSMPTTPRHSPVASRSSGKATPSPTGSPTSTVQPFLKRPLTSARSSSRTNRASAASTASVYSTESGEERQTRVSSSLIMAALGHMDPRRSWLGNYLGRGASRHRTSAGNDLEQRTLSRTSILGVDDAEEGVGLAYGGEEGMGPS</sequence>
<evidence type="ECO:0000256" key="1">
    <source>
        <dbReference type="SAM" id="MobiDB-lite"/>
    </source>
</evidence>
<name>A0A2H3JI90_WOLCO</name>
<evidence type="ECO:0000313" key="4">
    <source>
        <dbReference type="Proteomes" id="UP000218811"/>
    </source>
</evidence>
<keyword evidence="2" id="KW-0472">Membrane</keyword>
<keyword evidence="4" id="KW-1185">Reference proteome</keyword>
<keyword evidence="2" id="KW-1133">Transmembrane helix</keyword>
<dbReference type="Proteomes" id="UP000218811">
    <property type="component" value="Unassembled WGS sequence"/>
</dbReference>
<accession>A0A2H3JI90</accession>
<feature type="region of interest" description="Disordered" evidence="1">
    <location>
        <begin position="173"/>
        <end position="279"/>
    </location>
</feature>
<feature type="compositionally biased region" description="Polar residues" evidence="1">
    <location>
        <begin position="185"/>
        <end position="202"/>
    </location>
</feature>
<feature type="compositionally biased region" description="Low complexity" evidence="1">
    <location>
        <begin position="248"/>
        <end position="271"/>
    </location>
</feature>
<feature type="compositionally biased region" description="Low complexity" evidence="1">
    <location>
        <begin position="223"/>
        <end position="238"/>
    </location>
</feature>
<dbReference type="EMBL" id="KB468009">
    <property type="protein sequence ID" value="PCH39573.1"/>
    <property type="molecule type" value="Genomic_DNA"/>
</dbReference>
<dbReference type="STRING" id="742152.A0A2H3JI90"/>
<dbReference type="OrthoDB" id="3244253at2759"/>